<dbReference type="PANTHER" id="PTHR47915">
    <property type="entry name" value="SI:DKEY-19B23.7"/>
    <property type="match status" value="1"/>
</dbReference>
<reference evidence="3" key="1">
    <citation type="journal article" date="2022" name="bioRxiv">
        <title>Sequencing and chromosome-scale assembly of the giantPleurodeles waltlgenome.</title>
        <authorList>
            <person name="Brown T."/>
            <person name="Elewa A."/>
            <person name="Iarovenko S."/>
            <person name="Subramanian E."/>
            <person name="Araus A.J."/>
            <person name="Petzold A."/>
            <person name="Susuki M."/>
            <person name="Suzuki K.-i.T."/>
            <person name="Hayashi T."/>
            <person name="Toyoda A."/>
            <person name="Oliveira C."/>
            <person name="Osipova E."/>
            <person name="Leigh N.D."/>
            <person name="Simon A."/>
            <person name="Yun M.H."/>
        </authorList>
    </citation>
    <scope>NUCLEOTIDE SEQUENCE</scope>
    <source>
        <strain evidence="3">20211129_DDA</strain>
        <tissue evidence="3">Liver</tissue>
    </source>
</reference>
<feature type="region of interest" description="Disordered" evidence="1">
    <location>
        <begin position="264"/>
        <end position="290"/>
    </location>
</feature>
<proteinExistence type="predicted"/>
<accession>A0AAV7KTN3</accession>
<feature type="domain" description="DUF7886" evidence="2">
    <location>
        <begin position="108"/>
        <end position="252"/>
    </location>
</feature>
<dbReference type="AlphaFoldDB" id="A0AAV7KTN3"/>
<evidence type="ECO:0000313" key="4">
    <source>
        <dbReference type="Proteomes" id="UP001066276"/>
    </source>
</evidence>
<sequence length="290" mass="32453">MNVCGEEDDGRKLRQFLSDLALFGSLQGFRYFRPRLRGREELLLVVVNEDAACCSLQSLESVSLSESLSSSASVGETLGSPDSSLLFQDTPDRLSGAEEPADIIPPASPCENEVAVPEENCTLFLLAAYAKYGRPYVWLRSSPRHLINRGYTGALTQDVPLKLGTTSDWSRRDVRLWDVVSEVVTLCTWPPPQNPLSVDLTYLSSLPLAERYLASGAMLHVLRRILLHGNHDAEPCKYVWEEMGHLTSVHFQALRDLKRENLLSTPAEPDEKDVDRSFYYNRHGTSSPQL</sequence>
<dbReference type="EMBL" id="JANPWB010000016">
    <property type="protein sequence ID" value="KAJ1080298.1"/>
    <property type="molecule type" value="Genomic_DNA"/>
</dbReference>
<evidence type="ECO:0000259" key="2">
    <source>
        <dbReference type="Pfam" id="PF25377"/>
    </source>
</evidence>
<dbReference type="PANTHER" id="PTHR47915:SF1">
    <property type="entry name" value="SI:DKEY-19B23.7"/>
    <property type="match status" value="1"/>
</dbReference>
<keyword evidence="4" id="KW-1185">Reference proteome</keyword>
<dbReference type="InterPro" id="IPR057208">
    <property type="entry name" value="DUF7886"/>
</dbReference>
<dbReference type="Pfam" id="PF25377">
    <property type="entry name" value="DUF7886"/>
    <property type="match status" value="1"/>
</dbReference>
<organism evidence="3 4">
    <name type="scientific">Pleurodeles waltl</name>
    <name type="common">Iberian ribbed newt</name>
    <dbReference type="NCBI Taxonomy" id="8319"/>
    <lineage>
        <taxon>Eukaryota</taxon>
        <taxon>Metazoa</taxon>
        <taxon>Chordata</taxon>
        <taxon>Craniata</taxon>
        <taxon>Vertebrata</taxon>
        <taxon>Euteleostomi</taxon>
        <taxon>Amphibia</taxon>
        <taxon>Batrachia</taxon>
        <taxon>Caudata</taxon>
        <taxon>Salamandroidea</taxon>
        <taxon>Salamandridae</taxon>
        <taxon>Pleurodelinae</taxon>
        <taxon>Pleurodeles</taxon>
    </lineage>
</organism>
<gene>
    <name evidence="3" type="ORF">NDU88_000517</name>
</gene>
<name>A0AAV7KTN3_PLEWA</name>
<comment type="caution">
    <text evidence="3">The sequence shown here is derived from an EMBL/GenBank/DDBJ whole genome shotgun (WGS) entry which is preliminary data.</text>
</comment>
<evidence type="ECO:0000313" key="3">
    <source>
        <dbReference type="EMBL" id="KAJ1080298.1"/>
    </source>
</evidence>
<evidence type="ECO:0000256" key="1">
    <source>
        <dbReference type="SAM" id="MobiDB-lite"/>
    </source>
</evidence>
<dbReference type="Proteomes" id="UP001066276">
    <property type="component" value="Chromosome 12"/>
</dbReference>
<protein>
    <recommendedName>
        <fullName evidence="2">DUF7886 domain-containing protein</fullName>
    </recommendedName>
</protein>